<sequence>MFRITTFSKEKTTESEDGFVAGRTTRTEGETTPRTAADARR</sequence>
<name>E7QRB5_HALPU</name>
<evidence type="ECO:0000256" key="1">
    <source>
        <dbReference type="SAM" id="MobiDB-lite"/>
    </source>
</evidence>
<gene>
    <name evidence="2" type="ORF">ZOD2009_06689</name>
</gene>
<reference evidence="2 3" key="1">
    <citation type="journal article" date="2014" name="ISME J.">
        <title>Trehalose/2-sulfotrehalose biosynthesis and glycine-betaine uptake are widely spread mechanisms for osmoadaptation in the Halobacteriales.</title>
        <authorList>
            <person name="Youssef N.H."/>
            <person name="Savage-Ashlock K.N."/>
            <person name="McCully A.L."/>
            <person name="Luedtke B."/>
            <person name="Shaw E.I."/>
            <person name="Hoff W.D."/>
            <person name="Elshahed M.S."/>
        </authorList>
    </citation>
    <scope>NUCLEOTIDE SEQUENCE [LARGE SCALE GENOMIC DNA]</scope>
    <source>
        <strain evidence="2 3">DX253</strain>
    </source>
</reference>
<dbReference type="Proteomes" id="UP000003751">
    <property type="component" value="Unassembled WGS sequence"/>
</dbReference>
<proteinExistence type="predicted"/>
<protein>
    <submittedName>
        <fullName evidence="2">Uncharacterized protein</fullName>
    </submittedName>
</protein>
<dbReference type="EMBL" id="AEMG01000006">
    <property type="protein sequence ID" value="EFW92534.1"/>
    <property type="molecule type" value="Genomic_DNA"/>
</dbReference>
<comment type="caution">
    <text evidence="2">The sequence shown here is derived from an EMBL/GenBank/DDBJ whole genome shotgun (WGS) entry which is preliminary data.</text>
</comment>
<evidence type="ECO:0000313" key="3">
    <source>
        <dbReference type="Proteomes" id="UP000003751"/>
    </source>
</evidence>
<evidence type="ECO:0000313" key="2">
    <source>
        <dbReference type="EMBL" id="EFW92534.1"/>
    </source>
</evidence>
<organism evidence="2 3">
    <name type="scientific">Haladaptatus paucihalophilus DX253</name>
    <dbReference type="NCBI Taxonomy" id="797209"/>
    <lineage>
        <taxon>Archaea</taxon>
        <taxon>Methanobacteriati</taxon>
        <taxon>Methanobacteriota</taxon>
        <taxon>Stenosarchaea group</taxon>
        <taxon>Halobacteria</taxon>
        <taxon>Halobacteriales</taxon>
        <taxon>Haladaptataceae</taxon>
        <taxon>Haladaptatus</taxon>
    </lineage>
</organism>
<dbReference type="AlphaFoldDB" id="E7QRB5"/>
<feature type="region of interest" description="Disordered" evidence="1">
    <location>
        <begin position="1"/>
        <end position="41"/>
    </location>
</feature>
<feature type="compositionally biased region" description="Basic and acidic residues" evidence="1">
    <location>
        <begin position="25"/>
        <end position="41"/>
    </location>
</feature>
<accession>E7QRB5</accession>